<evidence type="ECO:0000313" key="5">
    <source>
        <dbReference type="EMBL" id="ABO97333.1"/>
    </source>
</evidence>
<dbReference type="GeneID" id="5002698"/>
<evidence type="ECO:0000256" key="1">
    <source>
        <dbReference type="ARBA" id="ARBA00004474"/>
    </source>
</evidence>
<reference evidence="5 6" key="1">
    <citation type="journal article" date="2007" name="Proc. Natl. Acad. Sci. U.S.A.">
        <title>The tiny eukaryote Ostreococcus provides genomic insights into the paradox of plankton speciation.</title>
        <authorList>
            <person name="Palenik B."/>
            <person name="Grimwood J."/>
            <person name="Aerts A."/>
            <person name="Rouze P."/>
            <person name="Salamov A."/>
            <person name="Putnam N."/>
            <person name="Dupont C."/>
            <person name="Jorgensen R."/>
            <person name="Derelle E."/>
            <person name="Rombauts S."/>
            <person name="Zhou K."/>
            <person name="Otillar R."/>
            <person name="Merchant S.S."/>
            <person name="Podell S."/>
            <person name="Gaasterland T."/>
            <person name="Napoli C."/>
            <person name="Gendler K."/>
            <person name="Manuell A."/>
            <person name="Tai V."/>
            <person name="Vallon O."/>
            <person name="Piganeau G."/>
            <person name="Jancek S."/>
            <person name="Heijde M."/>
            <person name="Jabbari K."/>
            <person name="Bowler C."/>
            <person name="Lohr M."/>
            <person name="Robbens S."/>
            <person name="Werner G."/>
            <person name="Dubchak I."/>
            <person name="Pazour G.J."/>
            <person name="Ren Q."/>
            <person name="Paulsen I."/>
            <person name="Delwiche C."/>
            <person name="Schmutz J."/>
            <person name="Rokhsar D."/>
            <person name="Van de Peer Y."/>
            <person name="Moreau H."/>
            <person name="Grigoriev I.V."/>
        </authorList>
    </citation>
    <scope>NUCLEOTIDE SEQUENCE [LARGE SCALE GENOMIC DNA]</scope>
    <source>
        <strain evidence="5 6">CCE9901</strain>
    </source>
</reference>
<evidence type="ECO:0000313" key="6">
    <source>
        <dbReference type="Proteomes" id="UP000001568"/>
    </source>
</evidence>
<dbReference type="GO" id="GO:0009536">
    <property type="term" value="C:plastid"/>
    <property type="evidence" value="ECO:0007669"/>
    <property type="project" value="UniProtKB-SubCell"/>
</dbReference>
<organism evidence="5 6">
    <name type="scientific">Ostreococcus lucimarinus (strain CCE9901)</name>
    <dbReference type="NCBI Taxonomy" id="436017"/>
    <lineage>
        <taxon>Eukaryota</taxon>
        <taxon>Viridiplantae</taxon>
        <taxon>Chlorophyta</taxon>
        <taxon>Mamiellophyceae</taxon>
        <taxon>Mamiellales</taxon>
        <taxon>Bathycoccaceae</taxon>
        <taxon>Ostreococcus</taxon>
    </lineage>
</organism>
<dbReference type="InterPro" id="IPR039633">
    <property type="entry name" value="PAP"/>
</dbReference>
<accession>A4S0U8</accession>
<name>A4S0U8_OSTLU</name>
<feature type="domain" description="Plastid lipid-associated protein/fibrillin conserved" evidence="4">
    <location>
        <begin position="133"/>
        <end position="261"/>
    </location>
</feature>
<feature type="compositionally biased region" description="Low complexity" evidence="3">
    <location>
        <begin position="29"/>
        <end position="46"/>
    </location>
</feature>
<evidence type="ECO:0000259" key="4">
    <source>
        <dbReference type="Pfam" id="PF04755"/>
    </source>
</evidence>
<keyword evidence="6" id="KW-1185">Reference proteome</keyword>
<comment type="subcellular location">
    <subcellularLocation>
        <location evidence="1">Plastid</location>
    </subcellularLocation>
</comment>
<dbReference type="Gramene" id="ABO97333">
    <property type="protein sequence ID" value="ABO97333"/>
    <property type="gene ID" value="OSTLU_32872"/>
</dbReference>
<dbReference type="EMBL" id="CP000587">
    <property type="protein sequence ID" value="ABO97333.1"/>
    <property type="molecule type" value="Genomic_DNA"/>
</dbReference>
<dbReference type="Pfam" id="PF04755">
    <property type="entry name" value="PAP_fibrillin"/>
    <property type="match status" value="1"/>
</dbReference>
<keyword evidence="2" id="KW-0934">Plastid</keyword>
<protein>
    <recommendedName>
        <fullName evidence="4">Plastid lipid-associated protein/fibrillin conserved domain-containing protein</fullName>
    </recommendedName>
</protein>
<dbReference type="InterPro" id="IPR006843">
    <property type="entry name" value="PAP/fibrillin_dom"/>
</dbReference>
<proteinExistence type="predicted"/>
<dbReference type="RefSeq" id="XP_001419040.1">
    <property type="nucleotide sequence ID" value="XM_001419003.1"/>
</dbReference>
<sequence length="266" mass="28542">MATATATHRASIVVDAQSRCRSRQRVRGRASSSSSSSRASASVSAATTDDKDDAKRELLRAVAALRRGNASARDVASAIKRVESFESNGDARGRWTLAYSANLDDDSNVKASASPLESLGVSDEIVQEVTKTLYSVFFKFAPWLAGSAETNRTGARNVQVVDVDAGVVRNEVELDVASLPTLPMSTLTIGVDGEIETEDALARRAFVTFTSFDVQLRFARGEAKTPKVSIPLPRPRGSLNTTFCDDSMRISRGGRGGVFILTRLHG</sequence>
<evidence type="ECO:0000256" key="2">
    <source>
        <dbReference type="ARBA" id="ARBA00022640"/>
    </source>
</evidence>
<dbReference type="KEGG" id="olu:OSTLU_32872"/>
<dbReference type="HOGENOM" id="CLU_1130392_0_0_1"/>
<evidence type="ECO:0000256" key="3">
    <source>
        <dbReference type="SAM" id="MobiDB-lite"/>
    </source>
</evidence>
<dbReference type="OrthoDB" id="201321at2759"/>
<dbReference type="eggNOG" id="ENOG502SASC">
    <property type="taxonomic scope" value="Eukaryota"/>
</dbReference>
<dbReference type="Proteomes" id="UP000001568">
    <property type="component" value="Chromosome 7"/>
</dbReference>
<feature type="region of interest" description="Disordered" evidence="3">
    <location>
        <begin position="1"/>
        <end position="50"/>
    </location>
</feature>
<dbReference type="OMA" id="FFKFAPW"/>
<dbReference type="AlphaFoldDB" id="A4S0U8"/>
<gene>
    <name evidence="5" type="ORF">OSTLU_32872</name>
</gene>
<dbReference type="PANTHER" id="PTHR31906">
    <property type="entry name" value="PLASTID-LIPID-ASSOCIATED PROTEIN 4, CHLOROPLASTIC-RELATED"/>
    <property type="match status" value="1"/>
</dbReference>